<feature type="compositionally biased region" description="Basic and acidic residues" evidence="1">
    <location>
        <begin position="573"/>
        <end position="591"/>
    </location>
</feature>
<feature type="domain" description="DUF8035" evidence="2">
    <location>
        <begin position="395"/>
        <end position="448"/>
    </location>
</feature>
<evidence type="ECO:0000259" key="2">
    <source>
        <dbReference type="Pfam" id="PF26118"/>
    </source>
</evidence>
<name>A0A9P4YQC8_9HYPO</name>
<dbReference type="GeneID" id="55970682"/>
<evidence type="ECO:0000256" key="1">
    <source>
        <dbReference type="SAM" id="MobiDB-lite"/>
    </source>
</evidence>
<dbReference type="PANTHER" id="PTHR42081">
    <property type="entry name" value="ZINC FINGER PROTEIN DHHC DOMAIN CONTAINING PROTEIN"/>
    <property type="match status" value="1"/>
</dbReference>
<evidence type="ECO:0000313" key="4">
    <source>
        <dbReference type="Proteomes" id="UP000749293"/>
    </source>
</evidence>
<sequence>MTSRLVAPPSVEQHIDTVDTFARTLYLRNKDAPIVADAVRQLHAGLRHLRVEVTDPDSPLSRSLYTNRVQILPLVDECGASLRQLADALDDGRRADQMAGTVRRLRERIDNVLDAVQLQDRASAPFLPNAIDARGGSQSSVALDDIKNKVDNVARSIFPRRDSGFEDDDSEDRLWREFQSRLEHEGFHREVLQKHRDLLRAYIRSLEAMQSRNDDGIENVQYAMPAEDKIPTKTDCIPPPVPQKIPLPELPLPDGARGNINDDNYKENKDKPKSCPPERSASTALILTRDLVEMDSSDLDVARHIRIAPQHQQQHLRALYGSPQQRYLLPSSTPGGLPEAPDKSDSIELSISPTVPQDQLSASPVCTTGPIETATGSPSFHLAPDSYGNEIPMDAPWTRISRDRVSPEVLERAGVRYEARRTYVAVLGRLSRDQIEDYARQTTDCRAARHLRHASASAYDKKSLGGRRGHENSSSSGSGSSGSSESDELRDSTNDDDGYGNDRGTDPYPYIVSPPIKQKTSPSSTVMPKSILKNKNENHVRFGPAYEMSPRSSATSMSDDERSRRRSHHHRDSRGYRNDYDDYGDKSQDCARRRRPRRYNNTGGSTYHDDRDRPHHRHHRHQDKDGHHDSYSRRQDHSGSGSSKKKQWGGTLGAVGIGGVAVSLLSVLAEAAGG</sequence>
<feature type="region of interest" description="Disordered" evidence="1">
    <location>
        <begin position="326"/>
        <end position="379"/>
    </location>
</feature>
<keyword evidence="4" id="KW-1185">Reference proteome</keyword>
<reference evidence="3" key="1">
    <citation type="submission" date="2020-03" db="EMBL/GenBank/DDBJ databases">
        <title>Site-based positive gene gene selection in Geosmithia morbida across the United States reveals a broad range of putative effectors and factors for local host and environmental adapation.</title>
        <authorList>
            <person name="Onufrak A."/>
            <person name="Murdoch R.W."/>
            <person name="Gazis R."/>
            <person name="Huff M."/>
            <person name="Staton M."/>
            <person name="Klingeman W."/>
            <person name="Hadziabdic D."/>
        </authorList>
    </citation>
    <scope>NUCLEOTIDE SEQUENCE</scope>
    <source>
        <strain evidence="3">1262</strain>
    </source>
</reference>
<dbReference type="Pfam" id="PF26118">
    <property type="entry name" value="DUF8035"/>
    <property type="match status" value="1"/>
</dbReference>
<organism evidence="3 4">
    <name type="scientific">Geosmithia morbida</name>
    <dbReference type="NCBI Taxonomy" id="1094350"/>
    <lineage>
        <taxon>Eukaryota</taxon>
        <taxon>Fungi</taxon>
        <taxon>Dikarya</taxon>
        <taxon>Ascomycota</taxon>
        <taxon>Pezizomycotina</taxon>
        <taxon>Sordariomycetes</taxon>
        <taxon>Hypocreomycetidae</taxon>
        <taxon>Hypocreales</taxon>
        <taxon>Bionectriaceae</taxon>
        <taxon>Geosmithia</taxon>
    </lineage>
</organism>
<feature type="compositionally biased region" description="Basic and acidic residues" evidence="1">
    <location>
        <begin position="263"/>
        <end position="273"/>
    </location>
</feature>
<dbReference type="InterPro" id="IPR058348">
    <property type="entry name" value="DUF8035"/>
</dbReference>
<evidence type="ECO:0000313" key="3">
    <source>
        <dbReference type="EMBL" id="KAF4119788.1"/>
    </source>
</evidence>
<protein>
    <recommendedName>
        <fullName evidence="2">DUF8035 domain-containing protein</fullName>
    </recommendedName>
</protein>
<dbReference type="OrthoDB" id="5226662at2759"/>
<dbReference type="EMBL" id="JAANYQ010000021">
    <property type="protein sequence ID" value="KAF4119788.1"/>
    <property type="molecule type" value="Genomic_DNA"/>
</dbReference>
<comment type="caution">
    <text evidence="3">The sequence shown here is derived from an EMBL/GenBank/DDBJ whole genome shotgun (WGS) entry which is preliminary data.</text>
</comment>
<dbReference type="PANTHER" id="PTHR42081:SF2">
    <property type="entry name" value="NIPPED-B-LIKE PROTEIN B"/>
    <property type="match status" value="1"/>
</dbReference>
<feature type="compositionally biased region" description="Low complexity" evidence="1">
    <location>
        <begin position="473"/>
        <end position="484"/>
    </location>
</feature>
<dbReference type="Proteomes" id="UP000749293">
    <property type="component" value="Unassembled WGS sequence"/>
</dbReference>
<feature type="region of interest" description="Disordered" evidence="1">
    <location>
        <begin position="454"/>
        <end position="653"/>
    </location>
</feature>
<feature type="compositionally biased region" description="Basic and acidic residues" evidence="1">
    <location>
        <begin position="622"/>
        <end position="637"/>
    </location>
</feature>
<feature type="compositionally biased region" description="Basic and acidic residues" evidence="1">
    <location>
        <begin position="459"/>
        <end position="471"/>
    </location>
</feature>
<feature type="region of interest" description="Disordered" evidence="1">
    <location>
        <begin position="246"/>
        <end position="281"/>
    </location>
</feature>
<accession>A0A9P4YQC8</accession>
<gene>
    <name evidence="3" type="ORF">GMORB2_4454</name>
</gene>
<proteinExistence type="predicted"/>
<feature type="compositionally biased region" description="Polar residues" evidence="1">
    <location>
        <begin position="518"/>
        <end position="527"/>
    </location>
</feature>
<dbReference type="AlphaFoldDB" id="A0A9P4YQC8"/>
<feature type="compositionally biased region" description="Polar residues" evidence="1">
    <location>
        <begin position="347"/>
        <end position="366"/>
    </location>
</feature>
<dbReference type="RefSeq" id="XP_035318440.1">
    <property type="nucleotide sequence ID" value="XM_035466429.1"/>
</dbReference>